<dbReference type="InterPro" id="IPR007197">
    <property type="entry name" value="rSAM"/>
</dbReference>
<dbReference type="InterPro" id="IPR023885">
    <property type="entry name" value="4Fe4S-binding_SPASM_dom"/>
</dbReference>
<evidence type="ECO:0000313" key="11">
    <source>
        <dbReference type="Proteomes" id="UP000305202"/>
    </source>
</evidence>
<dbReference type="SFLD" id="SFLDG01384">
    <property type="entry name" value="thioether_bond_formation_requi"/>
    <property type="match status" value="1"/>
</dbReference>
<dbReference type="InterPro" id="IPR034491">
    <property type="entry name" value="Anaerob_Ser_sulfatase-maturase"/>
</dbReference>
<keyword evidence="6" id="KW-0411">Iron-sulfur</keyword>
<dbReference type="InterPro" id="IPR047207">
    <property type="entry name" value="SPASM_anSME"/>
</dbReference>
<dbReference type="SFLD" id="SFLDG01067">
    <property type="entry name" value="SPASM/twitch_domain_containing"/>
    <property type="match status" value="1"/>
</dbReference>
<evidence type="ECO:0000256" key="1">
    <source>
        <dbReference type="ARBA" id="ARBA00001966"/>
    </source>
</evidence>
<dbReference type="NCBIfam" id="TIGR03942">
    <property type="entry name" value="sulfatase_rSAM"/>
    <property type="match status" value="1"/>
</dbReference>
<evidence type="ECO:0000256" key="7">
    <source>
        <dbReference type="ARBA" id="ARBA00023601"/>
    </source>
</evidence>
<dbReference type="SFLD" id="SFLDF00285">
    <property type="entry name" value="anaerobic_Ser-type_sulfatase-m"/>
    <property type="match status" value="1"/>
</dbReference>
<dbReference type="RefSeq" id="WP_136990809.1">
    <property type="nucleotide sequence ID" value="NZ_SZPQ01000019.1"/>
</dbReference>
<evidence type="ECO:0000256" key="2">
    <source>
        <dbReference type="ARBA" id="ARBA00022485"/>
    </source>
</evidence>
<dbReference type="Proteomes" id="UP000305202">
    <property type="component" value="Unassembled WGS sequence"/>
</dbReference>
<evidence type="ECO:0000256" key="8">
    <source>
        <dbReference type="SAM" id="MobiDB-lite"/>
    </source>
</evidence>
<keyword evidence="2" id="KW-0004">4Fe-4S</keyword>
<dbReference type="InterPro" id="IPR013785">
    <property type="entry name" value="Aldolase_TIM"/>
</dbReference>
<dbReference type="SFLD" id="SFLDG01072">
    <property type="entry name" value="dehydrogenase_like"/>
    <property type="match status" value="1"/>
</dbReference>
<comment type="cofactor">
    <cofactor evidence="1">
        <name>[4Fe-4S] cluster</name>
        <dbReference type="ChEBI" id="CHEBI:49883"/>
    </cofactor>
</comment>
<feature type="domain" description="Radical SAM core" evidence="9">
    <location>
        <begin position="1"/>
        <end position="234"/>
    </location>
</feature>
<accession>A0ABY2SL23</accession>
<evidence type="ECO:0000313" key="10">
    <source>
        <dbReference type="EMBL" id="TKI05520.1"/>
    </source>
</evidence>
<dbReference type="SFLD" id="SFLDG01386">
    <property type="entry name" value="main_SPASM_domain-containing"/>
    <property type="match status" value="1"/>
</dbReference>
<dbReference type="SFLD" id="SFLDS00029">
    <property type="entry name" value="Radical_SAM"/>
    <property type="match status" value="1"/>
</dbReference>
<dbReference type="Gene3D" id="3.20.20.70">
    <property type="entry name" value="Aldolase class I"/>
    <property type="match status" value="1"/>
</dbReference>
<name>A0ABY2SL23_9HYPH</name>
<dbReference type="NCBIfam" id="TIGR04085">
    <property type="entry name" value="rSAM_more_4Fe4S"/>
    <property type="match status" value="1"/>
</dbReference>
<evidence type="ECO:0000256" key="5">
    <source>
        <dbReference type="ARBA" id="ARBA00023004"/>
    </source>
</evidence>
<dbReference type="Pfam" id="PF13186">
    <property type="entry name" value="SPASM"/>
    <property type="match status" value="1"/>
</dbReference>
<dbReference type="PANTHER" id="PTHR43273">
    <property type="entry name" value="ANAEROBIC SULFATASE-MATURATING ENZYME HOMOLOG ASLB-RELATED"/>
    <property type="match status" value="1"/>
</dbReference>
<dbReference type="SUPFAM" id="SSF102114">
    <property type="entry name" value="Radical SAM enzymes"/>
    <property type="match status" value="1"/>
</dbReference>
<protein>
    <submittedName>
        <fullName evidence="10">Anaerobic sulfatase maturase</fullName>
    </submittedName>
</protein>
<comment type="caution">
    <text evidence="10">The sequence shown here is derived from an EMBL/GenBank/DDBJ whole genome shotgun (WGS) entry which is preliminary data.</text>
</comment>
<reference evidence="10 11" key="1">
    <citation type="submission" date="2019-04" db="EMBL/GenBank/DDBJ databases">
        <authorList>
            <person name="Li M."/>
            <person name="Gao C."/>
        </authorList>
    </citation>
    <scope>NUCLEOTIDE SEQUENCE [LARGE SCALE GENOMIC DNA]</scope>
    <source>
        <strain evidence="10 11">BGMRC 2031</strain>
    </source>
</reference>
<feature type="region of interest" description="Disordered" evidence="8">
    <location>
        <begin position="408"/>
        <end position="431"/>
    </location>
</feature>
<gene>
    <name evidence="10" type="ORF">FCN80_14195</name>
</gene>
<comment type="similarity">
    <text evidence="7">Belongs to the radical SAM superfamily. Anaerobic sulfatase-maturating enzyme family.</text>
</comment>
<evidence type="ECO:0000256" key="6">
    <source>
        <dbReference type="ARBA" id="ARBA00023014"/>
    </source>
</evidence>
<proteinExistence type="inferred from homology"/>
<dbReference type="PANTHER" id="PTHR43273:SF3">
    <property type="entry name" value="ANAEROBIC SULFATASE-MATURATING ENZYME HOMOLOG ASLB-RELATED"/>
    <property type="match status" value="1"/>
</dbReference>
<evidence type="ECO:0000256" key="4">
    <source>
        <dbReference type="ARBA" id="ARBA00022723"/>
    </source>
</evidence>
<dbReference type="EMBL" id="SZPQ01000019">
    <property type="protein sequence ID" value="TKI05520.1"/>
    <property type="molecule type" value="Genomic_DNA"/>
</dbReference>
<dbReference type="PROSITE" id="PS51918">
    <property type="entry name" value="RADICAL_SAM"/>
    <property type="match status" value="1"/>
</dbReference>
<dbReference type="InterPro" id="IPR023867">
    <property type="entry name" value="Sulphatase_maturase_rSAM"/>
</dbReference>
<keyword evidence="11" id="KW-1185">Reference proteome</keyword>
<dbReference type="InterPro" id="IPR058240">
    <property type="entry name" value="rSAM_sf"/>
</dbReference>
<keyword evidence="5" id="KW-0408">Iron</keyword>
<dbReference type="CDD" id="cd01335">
    <property type="entry name" value="Radical_SAM"/>
    <property type="match status" value="1"/>
</dbReference>
<dbReference type="Pfam" id="PF04055">
    <property type="entry name" value="Radical_SAM"/>
    <property type="match status" value="1"/>
</dbReference>
<dbReference type="CDD" id="cd21120">
    <property type="entry name" value="SPASM_anSME"/>
    <property type="match status" value="1"/>
</dbReference>
<organism evidence="10 11">
    <name type="scientific">Martelella alba</name>
    <dbReference type="NCBI Taxonomy" id="2590451"/>
    <lineage>
        <taxon>Bacteria</taxon>
        <taxon>Pseudomonadati</taxon>
        <taxon>Pseudomonadota</taxon>
        <taxon>Alphaproteobacteria</taxon>
        <taxon>Hyphomicrobiales</taxon>
        <taxon>Aurantimonadaceae</taxon>
        <taxon>Martelella</taxon>
    </lineage>
</organism>
<keyword evidence="3" id="KW-0949">S-adenosyl-L-methionine</keyword>
<evidence type="ECO:0000259" key="9">
    <source>
        <dbReference type="PROSITE" id="PS51918"/>
    </source>
</evidence>
<sequence>MKHAFHLMAKPTSYQCNLACDYCFYLEKEQGTLKPRKTERHMDDTVLRSYIRQYIAANPAPEVEFTWQGGEPTLAGLAFFERVLYWQRQFAGQKVIRNSLQTNGVLIDDRWAAFLAEHHFLVGISIDGTERLHDAYRKTHSGKSVFANVRNAVELFHRHQVEFNVLTVVNNKTATAPLEIYRFITGELGARFVQFIPVVEQRAIYRQHGELIYPQSTDPRCLTDWSVSGDAYGEFIIAIFDHWVRHDVGRVFVQLFDNALAAWMGGQSSLCLMRPSCGHGLVIEQNGDIYSCDHYVYPTHRLGNIKTDELERLVYGKGQRKFGLMKTDIAKPCRQCEWRFTCHGGCPKHRIHQVEGKWHNHLCAGYKAMFSHMDPYMRYMARQIAEGRPPALVMDVAAIIAAGRETTNETAVASPNPFPDLGSGTASWPKE</sequence>
<evidence type="ECO:0000256" key="3">
    <source>
        <dbReference type="ARBA" id="ARBA00022691"/>
    </source>
</evidence>
<keyword evidence="4" id="KW-0479">Metal-binding</keyword>